<accession>A0A2T6BM68</accession>
<evidence type="ECO:0000313" key="3">
    <source>
        <dbReference type="Proteomes" id="UP000243978"/>
    </source>
</evidence>
<evidence type="ECO:0000256" key="1">
    <source>
        <dbReference type="SAM" id="SignalP"/>
    </source>
</evidence>
<evidence type="ECO:0008006" key="4">
    <source>
        <dbReference type="Google" id="ProtNLM"/>
    </source>
</evidence>
<protein>
    <recommendedName>
        <fullName evidence="4">DUF302 domain-containing protein</fullName>
    </recommendedName>
</protein>
<dbReference type="RefSeq" id="WP_107845299.1">
    <property type="nucleotide sequence ID" value="NZ_QBKS01000001.1"/>
</dbReference>
<comment type="caution">
    <text evidence="2">The sequence shown here is derived from an EMBL/GenBank/DDBJ whole genome shotgun (WGS) entry which is preliminary data.</text>
</comment>
<reference evidence="2 3" key="1">
    <citation type="submission" date="2018-04" db="EMBL/GenBank/DDBJ databases">
        <title>Genomic Encyclopedia of Archaeal and Bacterial Type Strains, Phase II (KMG-II): from individual species to whole genera.</title>
        <authorList>
            <person name="Goeker M."/>
        </authorList>
    </citation>
    <scope>NUCLEOTIDE SEQUENCE [LARGE SCALE GENOMIC DNA]</scope>
    <source>
        <strain evidence="2 3">DSM 100977</strain>
    </source>
</reference>
<organism evidence="2 3">
    <name type="scientific">Litoreibacter ponti</name>
    <dbReference type="NCBI Taxonomy" id="1510457"/>
    <lineage>
        <taxon>Bacteria</taxon>
        <taxon>Pseudomonadati</taxon>
        <taxon>Pseudomonadota</taxon>
        <taxon>Alphaproteobacteria</taxon>
        <taxon>Rhodobacterales</taxon>
        <taxon>Roseobacteraceae</taxon>
        <taxon>Litoreibacter</taxon>
    </lineage>
</organism>
<feature type="chain" id="PRO_5015673436" description="DUF302 domain-containing protein" evidence="1">
    <location>
        <begin position="22"/>
        <end position="216"/>
    </location>
</feature>
<dbReference type="Proteomes" id="UP000243978">
    <property type="component" value="Unassembled WGS sequence"/>
</dbReference>
<dbReference type="EMBL" id="QBKS01000001">
    <property type="protein sequence ID" value="PTX57174.1"/>
    <property type="molecule type" value="Genomic_DNA"/>
</dbReference>
<dbReference type="AlphaFoldDB" id="A0A2T6BM68"/>
<feature type="signal peptide" evidence="1">
    <location>
        <begin position="1"/>
        <end position="21"/>
    </location>
</feature>
<proteinExistence type="predicted"/>
<sequence>MIKTAAKIVCLGTALAASSLAATERDWTTEVGTVLEVCNMQPIDFQAARGTLLASGWQDDPNAAPSALFNVSLHQDVDPTSVEGVARNALALADAVAENPANGEGQISMHLDELHLGVLGSGDGAHHCVLSGPSSLHQSAKNRPDVRLGIRAIGTPLGMRVSYVYDELSVFLLFPMPLYPSGTDKLDAADLTPGIRARVDAYLDDVAVHMVPRGGI</sequence>
<keyword evidence="1" id="KW-0732">Signal</keyword>
<evidence type="ECO:0000313" key="2">
    <source>
        <dbReference type="EMBL" id="PTX57174.1"/>
    </source>
</evidence>
<name>A0A2T6BM68_9RHOB</name>
<gene>
    <name evidence="2" type="ORF">C8N43_1840</name>
</gene>
<keyword evidence="3" id="KW-1185">Reference proteome</keyword>